<gene>
    <name evidence="2" type="ORF">HMN09_01357500</name>
</gene>
<dbReference type="InterPro" id="IPR035992">
    <property type="entry name" value="Ricin_B-like_lectins"/>
</dbReference>
<dbReference type="CDD" id="cd00161">
    <property type="entry name" value="beta-trefoil_Ricin-like"/>
    <property type="match status" value="1"/>
</dbReference>
<dbReference type="Gene3D" id="2.80.10.50">
    <property type="match status" value="1"/>
</dbReference>
<organism evidence="2 3">
    <name type="scientific">Mycena chlorophos</name>
    <name type="common">Agaric fungus</name>
    <name type="synonym">Agaricus chlorophos</name>
    <dbReference type="NCBI Taxonomy" id="658473"/>
    <lineage>
        <taxon>Eukaryota</taxon>
        <taxon>Fungi</taxon>
        <taxon>Dikarya</taxon>
        <taxon>Basidiomycota</taxon>
        <taxon>Agaricomycotina</taxon>
        <taxon>Agaricomycetes</taxon>
        <taxon>Agaricomycetidae</taxon>
        <taxon>Agaricales</taxon>
        <taxon>Marasmiineae</taxon>
        <taxon>Mycenaceae</taxon>
        <taxon>Mycena</taxon>
    </lineage>
</organism>
<sequence length="662" mass="73146">MTVSMAPYDPSMRLGMGYNTFTQELCARDVVKTAGNSGSKAPAGWTSSSQTVVVPSPPSETPRFSNQQVQSTVQFIPSYIELVDTLGISAASHIKHAAAGGPYAAFLDLGPFRTHHLHYLIRVLATREAAVGQAAEFTDIDVVPNLTEKERVGVYGDCFISGFNEGGELVALVSVKLDEPTEANIAATKQQIEQQLNVGLATKTEDSKQIAGETRIVVLKRCGGVPEARTEWTLAALRDEIRPFPKHAFAHPVRISPVLTNYSTLKSFHVARAQNKFSVPQYTKNGAHVYAGALLEAFVEYQLIMSELQKTIQAVERGDYSLTPQPELVHADALAKSEASHVAKQEDTDWEQPSIAPSTAGRERSGTVNSKWFNGLSPYPATVLGLQQARLDCRTEMMRIVEQIDLITEKPDLASTFKCFWENRSPTILRTLLPTVNDLVQQRLEAKKESAKVEALTRESQELKQHGEGQKRRADKLAGEKKLLEDEKQTALGRIGELEAAALALVSPYTGWSPIGIPGKDAFPIRFISMAYKKVLDYAYSPGSQQVHQWDKELTNLNQKFELVSESPKGYYIRHCLSGRYLSPGKSGPGDNSAYMEFSHFPAPFVFKRAEQQDTGAMIIHFADNPAVRLGIERNAPNNGIKIIAWKGAESIWDQWRVEAFV</sequence>
<feature type="region of interest" description="Disordered" evidence="1">
    <location>
        <begin position="455"/>
        <end position="477"/>
    </location>
</feature>
<feature type="region of interest" description="Disordered" evidence="1">
    <location>
        <begin position="37"/>
        <end position="64"/>
    </location>
</feature>
<evidence type="ECO:0000313" key="3">
    <source>
        <dbReference type="Proteomes" id="UP000613580"/>
    </source>
</evidence>
<dbReference type="OrthoDB" id="3231004at2759"/>
<dbReference type="EMBL" id="JACAZE010000030">
    <property type="protein sequence ID" value="KAF7289093.1"/>
    <property type="molecule type" value="Genomic_DNA"/>
</dbReference>
<name>A0A8H6RY79_MYCCL</name>
<dbReference type="AlphaFoldDB" id="A0A8H6RY79"/>
<dbReference type="Proteomes" id="UP000613580">
    <property type="component" value="Unassembled WGS sequence"/>
</dbReference>
<reference evidence="2" key="1">
    <citation type="submission" date="2020-05" db="EMBL/GenBank/DDBJ databases">
        <title>Mycena genomes resolve the evolution of fungal bioluminescence.</title>
        <authorList>
            <person name="Tsai I.J."/>
        </authorList>
    </citation>
    <scope>NUCLEOTIDE SEQUENCE</scope>
    <source>
        <strain evidence="2">110903Hualien_Pintung</strain>
    </source>
</reference>
<comment type="caution">
    <text evidence="2">The sequence shown here is derived from an EMBL/GenBank/DDBJ whole genome shotgun (WGS) entry which is preliminary data.</text>
</comment>
<protein>
    <submittedName>
        <fullName evidence="2">Uncharacterized protein</fullName>
    </submittedName>
</protein>
<accession>A0A8H6RY79</accession>
<evidence type="ECO:0000256" key="1">
    <source>
        <dbReference type="SAM" id="MobiDB-lite"/>
    </source>
</evidence>
<evidence type="ECO:0000313" key="2">
    <source>
        <dbReference type="EMBL" id="KAF7289093.1"/>
    </source>
</evidence>
<dbReference type="SUPFAM" id="SSF50370">
    <property type="entry name" value="Ricin B-like lectins"/>
    <property type="match status" value="1"/>
</dbReference>
<keyword evidence="3" id="KW-1185">Reference proteome</keyword>
<proteinExistence type="predicted"/>
<feature type="region of interest" description="Disordered" evidence="1">
    <location>
        <begin position="340"/>
        <end position="366"/>
    </location>
</feature>